<organism evidence="1 2">
    <name type="scientific">Marvinbryantia formatexigens DSM 14469</name>
    <dbReference type="NCBI Taxonomy" id="478749"/>
    <lineage>
        <taxon>Bacteria</taxon>
        <taxon>Bacillati</taxon>
        <taxon>Bacillota</taxon>
        <taxon>Clostridia</taxon>
        <taxon>Lachnospirales</taxon>
        <taxon>Lachnospiraceae</taxon>
        <taxon>Marvinbryantia</taxon>
    </lineage>
</organism>
<sequence length="54" mass="6307">MIIQAQENISENVHVADITESAVIEYGMIESTKKCNPVKRKFYYIACRIFRQKV</sequence>
<accession>C6LMH5</accession>
<protein>
    <submittedName>
        <fullName evidence="1">Uncharacterized protein</fullName>
    </submittedName>
</protein>
<dbReference type="Proteomes" id="UP000005561">
    <property type="component" value="Unassembled WGS sequence"/>
</dbReference>
<evidence type="ECO:0000313" key="2">
    <source>
        <dbReference type="Proteomes" id="UP000005561"/>
    </source>
</evidence>
<dbReference type="EMBL" id="ACCL02000044">
    <property type="protein sequence ID" value="EET58172.1"/>
    <property type="molecule type" value="Genomic_DNA"/>
</dbReference>
<dbReference type="AlphaFoldDB" id="C6LMH5"/>
<gene>
    <name evidence="1" type="ORF">BRYFOR_09876</name>
</gene>
<reference evidence="1" key="1">
    <citation type="submission" date="2009-07" db="EMBL/GenBank/DDBJ databases">
        <authorList>
            <person name="Weinstock G."/>
            <person name="Sodergren E."/>
            <person name="Clifton S."/>
            <person name="Fulton L."/>
            <person name="Fulton B."/>
            <person name="Courtney L."/>
            <person name="Fronick C."/>
            <person name="Harrison M."/>
            <person name="Strong C."/>
            <person name="Farmer C."/>
            <person name="Delahaunty K."/>
            <person name="Markovic C."/>
            <person name="Hall O."/>
            <person name="Minx P."/>
            <person name="Tomlinson C."/>
            <person name="Mitreva M."/>
            <person name="Nelson J."/>
            <person name="Hou S."/>
            <person name="Wollam A."/>
            <person name="Pepin K.H."/>
            <person name="Johnson M."/>
            <person name="Bhonagiri V."/>
            <person name="Nash W.E."/>
            <person name="Warren W."/>
            <person name="Chinwalla A."/>
            <person name="Mardis E.R."/>
            <person name="Wilson R.K."/>
        </authorList>
    </citation>
    <scope>NUCLEOTIDE SEQUENCE [LARGE SCALE GENOMIC DNA]</scope>
    <source>
        <strain evidence="1">DSM 14469</strain>
    </source>
</reference>
<proteinExistence type="predicted"/>
<evidence type="ECO:0000313" key="1">
    <source>
        <dbReference type="EMBL" id="EET58172.1"/>
    </source>
</evidence>
<keyword evidence="2" id="KW-1185">Reference proteome</keyword>
<name>C6LMH5_9FIRM</name>
<comment type="caution">
    <text evidence="1">The sequence shown here is derived from an EMBL/GenBank/DDBJ whole genome shotgun (WGS) entry which is preliminary data.</text>
</comment>